<organism evidence="9 10">
    <name type="scientific">Vanilla planifolia</name>
    <name type="common">Vanilla</name>
    <dbReference type="NCBI Taxonomy" id="51239"/>
    <lineage>
        <taxon>Eukaryota</taxon>
        <taxon>Viridiplantae</taxon>
        <taxon>Streptophyta</taxon>
        <taxon>Embryophyta</taxon>
        <taxon>Tracheophyta</taxon>
        <taxon>Spermatophyta</taxon>
        <taxon>Magnoliopsida</taxon>
        <taxon>Liliopsida</taxon>
        <taxon>Asparagales</taxon>
        <taxon>Orchidaceae</taxon>
        <taxon>Vanilloideae</taxon>
        <taxon>Vanilleae</taxon>
        <taxon>Vanilla</taxon>
    </lineage>
</organism>
<sequence length="1366" mass="152815">MTNMDPQLEKWCFRPGPYLGEISALSFYPLPSHVSSYPLLLAGTGSELLVYNLISETLLYSFKAFDGVRVHGISLQSSADPLVALFAEKKVKLLRLSVEVQPLCVRLEITSQLPRFDQWVLEAKFLGDDGYLAVGLSDNSVALWDVGCSTVFARVKYPESCLLYSMRIWGENVDALRVASGTIYNEVIVWRLDHQVLHAPVSSLDSINKSTLLVDIDIEFKQFHPIHLTRLSGHEGSIFRIAWSYDGFKLASVSDDRSARIWMFSDNETQKQCSNENLGVHSSNTLVLFGHNARIWDCHVSDFLIITAGEDCTCRVWDMNGNMLLTFKEHTGRGIWRCLYDQNSSLLVTAGFDSAIKVHLVHCPSVTELKNDEKMLNCVNGMIENFSIEAPQITRLHDLMDSKSEYVRCLYLGQEYILYVATNNGLLYHVDLCNFESVRWFQIAQVGRDSPIICMDVILIHSCELPFSEYLVALGDGLGNATVMKLVSSKSTSRVVLSVTWTAEKERQLLGIYWSRSLRYGKCSHLFTIDPRGALKLWRVENTLTYNMEGNYANPKVSFIADFASYFGARIMCVDASASEEVLFCGDQRGNLIVYPLSDDLMNAESVEKVKTVSAINQFKGAHGISTVTSVTIAALDAYQVEICTTGGDGCICYFVYDKNLQVFEFVGMKQVKDLATVQSLYTSSNSCEYAIGFTSADFMIWNLSNGTKMLEIPCGGWRRPYSYHLGVIPECQYCFAYVKDRNIHVYRLWEPAHQRLQYPRILHIQYHGREIHTLCFISFLQQSTEGKRCDSLIATGCEDGSVRLTSLGSFWESKLLGEHVGGSAVRSICFTSKIYAIVADHDCSAIIDASHCSKDEPFLLISVGAKQVLTSWRLQNRRADATVKHVISTESGSASCSSRQKLLSVSFQWLSTHVPTKFVSPQRRVNKSYKTNELGKTSATDSDANDACISESIKKSFSSFSTDIVENDWRYLAVTAFLVKHVDCRFTTCFIVVACSDATLVLRALLLPYHLWFDVALLMPQQAPILALQHVAVPVHKNTIGINQSRVAHIVIGGSTDGSISFWDLTETVENFVRLVLEYQSHLLIDLQRRPQTGRGSQGGRWWRYLTNLRSEKEMRSASRSKFCNGSKISESSENSSPESSCMQKNNHSSDSESSSLHNQRNVSPFLVRREVLPLLVLSSVHQSGANCLHVSEMRGPLLGKSGPIFCVVSGGDDQALHILAFHFDVPVENSGLSSDYGTDLSNAIQDVALSQPSGSSWIKRCSFSNVGNDHRLRILKRQTIYSAHSSSVKGIWTDGIWVFSVGLDQRIRCWKIQPNGELFERAHVVISVPEPETLDVVAYGRRYHIAVAGRGLQTIDFSAPCDEN</sequence>
<protein>
    <recommendedName>
        <fullName evidence="11">WD repeat-containing protein 6</fullName>
    </recommendedName>
</protein>
<evidence type="ECO:0000256" key="1">
    <source>
        <dbReference type="ARBA" id="ARBA00004496"/>
    </source>
</evidence>
<dbReference type="Pfam" id="PF00400">
    <property type="entry name" value="WD40"/>
    <property type="match status" value="4"/>
</dbReference>
<dbReference type="GO" id="GO:0005737">
    <property type="term" value="C:cytoplasm"/>
    <property type="evidence" value="ECO:0007669"/>
    <property type="project" value="UniProtKB-SubCell"/>
</dbReference>
<keyword evidence="5" id="KW-0677">Repeat</keyword>
<dbReference type="PROSITE" id="PS50294">
    <property type="entry name" value="WD_REPEATS_REGION"/>
    <property type="match status" value="1"/>
</dbReference>
<evidence type="ECO:0000256" key="4">
    <source>
        <dbReference type="ARBA" id="ARBA00022694"/>
    </source>
</evidence>
<evidence type="ECO:0008006" key="11">
    <source>
        <dbReference type="Google" id="ProtNLM"/>
    </source>
</evidence>
<feature type="compositionally biased region" description="Low complexity" evidence="8">
    <location>
        <begin position="1128"/>
        <end position="1142"/>
    </location>
</feature>
<reference evidence="9 10" key="1">
    <citation type="journal article" date="2020" name="Nat. Food">
        <title>A phased Vanilla planifolia genome enables genetic improvement of flavour and production.</title>
        <authorList>
            <person name="Hasing T."/>
            <person name="Tang H."/>
            <person name="Brym M."/>
            <person name="Khazi F."/>
            <person name="Huang T."/>
            <person name="Chambers A.H."/>
        </authorList>
    </citation>
    <scope>NUCLEOTIDE SEQUENCE [LARGE SCALE GENOMIC DNA]</scope>
    <source>
        <tissue evidence="9">Leaf</tissue>
    </source>
</reference>
<dbReference type="PANTHER" id="PTHR14344:SF3">
    <property type="entry name" value="WD REPEAT-CONTAINING PROTEIN 6"/>
    <property type="match status" value="1"/>
</dbReference>
<evidence type="ECO:0000256" key="8">
    <source>
        <dbReference type="SAM" id="MobiDB-lite"/>
    </source>
</evidence>
<proteinExistence type="inferred from homology"/>
<keyword evidence="3 7" id="KW-0853">WD repeat</keyword>
<dbReference type="Gene3D" id="2.130.10.10">
    <property type="entry name" value="YVTN repeat-like/Quinoprotein amine dehydrogenase"/>
    <property type="match status" value="4"/>
</dbReference>
<dbReference type="SMART" id="SM00320">
    <property type="entry name" value="WD40"/>
    <property type="match status" value="8"/>
</dbReference>
<dbReference type="PROSITE" id="PS50082">
    <property type="entry name" value="WD_REPEATS_2"/>
    <property type="match status" value="1"/>
</dbReference>
<evidence type="ECO:0000256" key="3">
    <source>
        <dbReference type="ARBA" id="ARBA00022574"/>
    </source>
</evidence>
<dbReference type="InterPro" id="IPR051973">
    <property type="entry name" value="tRNA_Anticodon_Mtase-Reg"/>
</dbReference>
<dbReference type="InterPro" id="IPR019775">
    <property type="entry name" value="WD40_repeat_CS"/>
</dbReference>
<gene>
    <name evidence="9" type="ORF">HPP92_017301</name>
</gene>
<keyword evidence="2" id="KW-0963">Cytoplasm</keyword>
<name>A0A835QCI3_VANPL</name>
<dbReference type="InterPro" id="IPR001680">
    <property type="entry name" value="WD40_rpt"/>
</dbReference>
<keyword evidence="4" id="KW-0819">tRNA processing</keyword>
<evidence type="ECO:0000256" key="5">
    <source>
        <dbReference type="ARBA" id="ARBA00022737"/>
    </source>
</evidence>
<comment type="subcellular location">
    <subcellularLocation>
        <location evidence="1">Cytoplasm</location>
    </subcellularLocation>
</comment>
<dbReference type="InterPro" id="IPR015943">
    <property type="entry name" value="WD40/YVTN_repeat-like_dom_sf"/>
</dbReference>
<evidence type="ECO:0000256" key="2">
    <source>
        <dbReference type="ARBA" id="ARBA00022490"/>
    </source>
</evidence>
<dbReference type="GO" id="GO:0030488">
    <property type="term" value="P:tRNA methylation"/>
    <property type="evidence" value="ECO:0007669"/>
    <property type="project" value="TreeGrafter"/>
</dbReference>
<feature type="repeat" description="WD" evidence="7">
    <location>
        <begin position="231"/>
        <end position="272"/>
    </location>
</feature>
<dbReference type="EMBL" id="JADCNL010000008">
    <property type="protein sequence ID" value="KAG0470601.1"/>
    <property type="molecule type" value="Genomic_DNA"/>
</dbReference>
<dbReference type="SUPFAM" id="SSF50978">
    <property type="entry name" value="WD40 repeat-like"/>
    <property type="match status" value="3"/>
</dbReference>
<keyword evidence="10" id="KW-1185">Reference proteome</keyword>
<dbReference type="OrthoDB" id="638608at2759"/>
<comment type="caution">
    <text evidence="9">The sequence shown here is derived from an EMBL/GenBank/DDBJ whole genome shotgun (WGS) entry which is preliminary data.</text>
</comment>
<feature type="region of interest" description="Disordered" evidence="8">
    <location>
        <begin position="1121"/>
        <end position="1161"/>
    </location>
</feature>
<evidence type="ECO:0000256" key="7">
    <source>
        <dbReference type="PROSITE-ProRule" id="PRU00221"/>
    </source>
</evidence>
<evidence type="ECO:0000313" key="9">
    <source>
        <dbReference type="EMBL" id="KAG0470601.1"/>
    </source>
</evidence>
<comment type="similarity">
    <text evidence="6">Belongs to the WD repeat WDR6 family.</text>
</comment>
<dbReference type="PANTHER" id="PTHR14344">
    <property type="entry name" value="WD REPEAT PROTEIN"/>
    <property type="match status" value="1"/>
</dbReference>
<accession>A0A835QCI3</accession>
<dbReference type="Proteomes" id="UP000636800">
    <property type="component" value="Unassembled WGS sequence"/>
</dbReference>
<dbReference type="InterPro" id="IPR036322">
    <property type="entry name" value="WD40_repeat_dom_sf"/>
</dbReference>
<evidence type="ECO:0000313" key="10">
    <source>
        <dbReference type="Proteomes" id="UP000636800"/>
    </source>
</evidence>
<dbReference type="PROSITE" id="PS00678">
    <property type="entry name" value="WD_REPEATS_1"/>
    <property type="match status" value="1"/>
</dbReference>
<evidence type="ECO:0000256" key="6">
    <source>
        <dbReference type="ARBA" id="ARBA00038255"/>
    </source>
</evidence>